<dbReference type="PANTHER" id="PTHR33112">
    <property type="entry name" value="DOMAIN PROTEIN, PUTATIVE-RELATED"/>
    <property type="match status" value="1"/>
</dbReference>
<feature type="domain" description="Heterokaryon incompatibility" evidence="1">
    <location>
        <begin position="195"/>
        <end position="285"/>
    </location>
</feature>
<dbReference type="EMBL" id="JAGTJR010000003">
    <property type="protein sequence ID" value="KAH7062593.1"/>
    <property type="molecule type" value="Genomic_DNA"/>
</dbReference>
<dbReference type="InterPro" id="IPR010730">
    <property type="entry name" value="HET"/>
</dbReference>
<evidence type="ECO:0000259" key="1">
    <source>
        <dbReference type="Pfam" id="PF06985"/>
    </source>
</evidence>
<keyword evidence="3" id="KW-1185">Reference proteome</keyword>
<dbReference type="Proteomes" id="UP000774617">
    <property type="component" value="Unassembled WGS sequence"/>
</dbReference>
<proteinExistence type="predicted"/>
<organism evidence="2 3">
    <name type="scientific">Macrophomina phaseolina</name>
    <dbReference type="NCBI Taxonomy" id="35725"/>
    <lineage>
        <taxon>Eukaryota</taxon>
        <taxon>Fungi</taxon>
        <taxon>Dikarya</taxon>
        <taxon>Ascomycota</taxon>
        <taxon>Pezizomycotina</taxon>
        <taxon>Dothideomycetes</taxon>
        <taxon>Dothideomycetes incertae sedis</taxon>
        <taxon>Botryosphaeriales</taxon>
        <taxon>Botryosphaeriaceae</taxon>
        <taxon>Macrophomina</taxon>
    </lineage>
</organism>
<dbReference type="Pfam" id="PF06985">
    <property type="entry name" value="HET"/>
    <property type="match status" value="1"/>
</dbReference>
<evidence type="ECO:0000313" key="3">
    <source>
        <dbReference type="Proteomes" id="UP000774617"/>
    </source>
</evidence>
<name>A0ABQ8GQY7_9PEZI</name>
<accession>A0ABQ8GQY7</accession>
<protein>
    <recommendedName>
        <fullName evidence="1">Heterokaryon incompatibility domain-containing protein</fullName>
    </recommendedName>
</protein>
<comment type="caution">
    <text evidence="2">The sequence shown here is derived from an EMBL/GenBank/DDBJ whole genome shotgun (WGS) entry which is preliminary data.</text>
</comment>
<evidence type="ECO:0000313" key="2">
    <source>
        <dbReference type="EMBL" id="KAH7062593.1"/>
    </source>
</evidence>
<sequence length="669" mass="76538">MTQNNVQYVTILPPQGQSSLVDSALQAAKNGQAVLKHSCKIGRRQVPGRARLQRLQCPIPRVPALLAISIERDWSTEYRAEDILEAHFGTGCYGRVTLPRTPDWITPQYEIISLKGVNYLWPILKEAPSCPNNVLTSERRAVIWPWVEDCLKNHIACRTQSASYPTRLVEIVDSHTSPERLRMKRLSVDDGQVRYLTLSHCWAESKAADSKTLIQNRTELEKYLPMENLSKTFRDAIQVTLWLGYRYILIDSLCIAQDGEDEKLKELSIMGDIYAGSDITLAAQYFPDSFENHGMFLSRDTYLEVMSTGPGETRFPTFVKPLFPHGVEHQRALTGRALCVQERLLSPRVLHSRKWEVMFECANPYHCECEEVGVAQPHRDGDEQEKRLKHTLFGVHEPDKTYWNVEDAPENLESEAWDNWHTIVEEYTRANLSFPADKLPALSSVAARMPEEWGPYIAGLWSKNLVRELLWGDQIFGRCKRERPSGANDFVAPPFSWASVSGAIGWTFTATDLRRKAQIIEVQAIPQDDTNPFSKLKEGAFIKLQCRLIHARFKPSSDPATEKESMHNHEPGFQKGLHERLFRLQKLGIEHPPGDWSTKIWASADTMDDMPLFQKRDTYVADILVNCTTHEALILVKDDDRFQRRGKISFWEDGEIFFRDASEEVITLV</sequence>
<reference evidence="2 3" key="1">
    <citation type="journal article" date="2021" name="Nat. Commun.">
        <title>Genetic determinants of endophytism in the Arabidopsis root mycobiome.</title>
        <authorList>
            <person name="Mesny F."/>
            <person name="Miyauchi S."/>
            <person name="Thiergart T."/>
            <person name="Pickel B."/>
            <person name="Atanasova L."/>
            <person name="Karlsson M."/>
            <person name="Huettel B."/>
            <person name="Barry K.W."/>
            <person name="Haridas S."/>
            <person name="Chen C."/>
            <person name="Bauer D."/>
            <person name="Andreopoulos W."/>
            <person name="Pangilinan J."/>
            <person name="LaButti K."/>
            <person name="Riley R."/>
            <person name="Lipzen A."/>
            <person name="Clum A."/>
            <person name="Drula E."/>
            <person name="Henrissat B."/>
            <person name="Kohler A."/>
            <person name="Grigoriev I.V."/>
            <person name="Martin F.M."/>
            <person name="Hacquard S."/>
        </authorList>
    </citation>
    <scope>NUCLEOTIDE SEQUENCE [LARGE SCALE GENOMIC DNA]</scope>
    <source>
        <strain evidence="2 3">MPI-SDFR-AT-0080</strain>
    </source>
</reference>
<gene>
    <name evidence="2" type="ORF">B0J12DRAFT_695132</name>
</gene>
<dbReference type="PANTHER" id="PTHR33112:SF16">
    <property type="entry name" value="HETEROKARYON INCOMPATIBILITY DOMAIN-CONTAINING PROTEIN"/>
    <property type="match status" value="1"/>
</dbReference>